<accession>A0A3Q2G500</accession>
<evidence type="ECO:0000313" key="11">
    <source>
        <dbReference type="Proteomes" id="UP000265020"/>
    </source>
</evidence>
<evidence type="ECO:0000256" key="2">
    <source>
        <dbReference type="ARBA" id="ARBA00022692"/>
    </source>
</evidence>
<dbReference type="InterPro" id="IPR008253">
    <property type="entry name" value="Marvel"/>
</dbReference>
<feature type="transmembrane region" description="Helical" evidence="8">
    <location>
        <begin position="38"/>
        <end position="56"/>
    </location>
</feature>
<dbReference type="PROSITE" id="PS51225">
    <property type="entry name" value="MARVEL"/>
    <property type="match status" value="1"/>
</dbReference>
<dbReference type="GO" id="GO:0016020">
    <property type="term" value="C:membrane"/>
    <property type="evidence" value="ECO:0007669"/>
    <property type="project" value="UniProtKB-SubCell"/>
</dbReference>
<evidence type="ECO:0000259" key="9">
    <source>
        <dbReference type="PROSITE" id="PS51225"/>
    </source>
</evidence>
<proteinExistence type="inferred from homology"/>
<keyword evidence="3" id="KW-0677">Repeat</keyword>
<evidence type="ECO:0000256" key="1">
    <source>
        <dbReference type="ARBA" id="ARBA00004141"/>
    </source>
</evidence>
<evidence type="ECO:0000256" key="4">
    <source>
        <dbReference type="ARBA" id="ARBA00022989"/>
    </source>
</evidence>
<reference evidence="10" key="2">
    <citation type="submission" date="2025-09" db="UniProtKB">
        <authorList>
            <consortium name="Ensembl"/>
        </authorList>
    </citation>
    <scope>IDENTIFICATION</scope>
</reference>
<evidence type="ECO:0000256" key="7">
    <source>
        <dbReference type="PROSITE-ProRule" id="PRU00581"/>
    </source>
</evidence>
<dbReference type="GeneTree" id="ENSGT00950000182933"/>
<keyword evidence="11" id="KW-1185">Reference proteome</keyword>
<dbReference type="PANTHER" id="PTHR17068">
    <property type="entry name" value="MYELOID-ASSOCIATED DIFFERENTIATION MARKER MYADM FAMILY MEMBER"/>
    <property type="match status" value="1"/>
</dbReference>
<feature type="domain" description="MARVEL" evidence="9">
    <location>
        <begin position="30"/>
        <end position="168"/>
    </location>
</feature>
<keyword evidence="5 7" id="KW-0472">Membrane</keyword>
<dbReference type="OMA" id="IRWASAY"/>
<dbReference type="PANTHER" id="PTHR17068:SF2">
    <property type="entry name" value="MYELOID-ASSOCIATED DIFFERENTIATION MARKER-LIKE"/>
    <property type="match status" value="1"/>
</dbReference>
<name>A0A3Q2G500_CYPVA</name>
<evidence type="ECO:0000256" key="3">
    <source>
        <dbReference type="ARBA" id="ARBA00022737"/>
    </source>
</evidence>
<keyword evidence="2 7" id="KW-0812">Transmembrane</keyword>
<evidence type="ECO:0000256" key="6">
    <source>
        <dbReference type="ARBA" id="ARBA00034721"/>
    </source>
</evidence>
<comment type="subcellular location">
    <subcellularLocation>
        <location evidence="1">Membrane</location>
        <topology evidence="1">Multi-pass membrane protein</topology>
    </subcellularLocation>
</comment>
<dbReference type="InterPro" id="IPR047123">
    <property type="entry name" value="MYADM-like"/>
</dbReference>
<evidence type="ECO:0000256" key="5">
    <source>
        <dbReference type="ARBA" id="ARBA00023136"/>
    </source>
</evidence>
<feature type="transmembrane region" description="Helical" evidence="8">
    <location>
        <begin position="136"/>
        <end position="158"/>
    </location>
</feature>
<dbReference type="AlphaFoldDB" id="A0A3Q2G500"/>
<reference evidence="10" key="1">
    <citation type="submission" date="2025-08" db="UniProtKB">
        <authorList>
            <consortium name="Ensembl"/>
        </authorList>
    </citation>
    <scope>IDENTIFICATION</scope>
</reference>
<protein>
    <submittedName>
        <fullName evidence="10">Zgc:77748</fullName>
    </submittedName>
</protein>
<evidence type="ECO:0000313" key="10">
    <source>
        <dbReference type="Ensembl" id="ENSCVAP00000018010.1"/>
    </source>
</evidence>
<feature type="transmembrane region" description="Helical" evidence="8">
    <location>
        <begin position="97"/>
        <end position="124"/>
    </location>
</feature>
<dbReference type="Proteomes" id="UP000265020">
    <property type="component" value="Unassembled WGS sequence"/>
</dbReference>
<dbReference type="Ensembl" id="ENSCVAT00000026835.1">
    <property type="protein sequence ID" value="ENSCVAP00000018010.1"/>
    <property type="gene ID" value="ENSCVAG00000021194.1"/>
</dbReference>
<organism evidence="10 11">
    <name type="scientific">Cyprinodon variegatus</name>
    <name type="common">Sheepshead minnow</name>
    <dbReference type="NCBI Taxonomy" id="28743"/>
    <lineage>
        <taxon>Eukaryota</taxon>
        <taxon>Metazoa</taxon>
        <taxon>Chordata</taxon>
        <taxon>Craniata</taxon>
        <taxon>Vertebrata</taxon>
        <taxon>Euteleostomi</taxon>
        <taxon>Actinopterygii</taxon>
        <taxon>Neopterygii</taxon>
        <taxon>Teleostei</taxon>
        <taxon>Neoteleostei</taxon>
        <taxon>Acanthomorphata</taxon>
        <taxon>Ovalentaria</taxon>
        <taxon>Atherinomorphae</taxon>
        <taxon>Cyprinodontiformes</taxon>
        <taxon>Cyprinodontidae</taxon>
        <taxon>Cyprinodon</taxon>
    </lineage>
</organism>
<comment type="similarity">
    <text evidence="6">Belongs to the MAL family.</text>
</comment>
<sequence>SKDVTSFLTFILYAVEVGLTRAKSDETKGFLSTVPGLLKVLEAFVACINFICLYYIPFSLFPGLKWCVAVYSICFIFSLLIIIFAIVRLIGRFPAPFSKVLIVCNVLAVLMYISAVIVWPFYCFRNFVRPDPCSLGCGWNVLVVVSFMSCFNLIAYIVDTVYSFKLVFSTTQT</sequence>
<keyword evidence="4 8" id="KW-1133">Transmembrane helix</keyword>
<evidence type="ECO:0000256" key="8">
    <source>
        <dbReference type="SAM" id="Phobius"/>
    </source>
</evidence>
<feature type="transmembrane region" description="Helical" evidence="8">
    <location>
        <begin position="68"/>
        <end position="91"/>
    </location>
</feature>
<dbReference type="Pfam" id="PF01284">
    <property type="entry name" value="MARVEL"/>
    <property type="match status" value="1"/>
</dbReference>